<dbReference type="EMBL" id="PDOF01000001">
    <property type="protein sequence ID" value="PYZ97843.1"/>
    <property type="molecule type" value="Genomic_DNA"/>
</dbReference>
<dbReference type="SUPFAM" id="SSF56655">
    <property type="entry name" value="Carbohydrate phosphatase"/>
    <property type="match status" value="1"/>
</dbReference>
<comment type="caution">
    <text evidence="8">The sequence shown here is derived from an EMBL/GenBank/DDBJ whole genome shotgun (WGS) entry which is preliminary data.</text>
</comment>
<evidence type="ECO:0000256" key="2">
    <source>
        <dbReference type="ARBA" id="ARBA00001946"/>
    </source>
</evidence>
<keyword evidence="6 7" id="KW-0460">Magnesium</keyword>
<dbReference type="PROSITE" id="PS00630">
    <property type="entry name" value="IMP_2"/>
    <property type="match status" value="1"/>
</dbReference>
<dbReference type="CDD" id="cd01637">
    <property type="entry name" value="IMPase_like"/>
    <property type="match status" value="1"/>
</dbReference>
<proteinExistence type="predicted"/>
<dbReference type="GO" id="GO:0046854">
    <property type="term" value="P:phosphatidylinositol phosphate biosynthetic process"/>
    <property type="evidence" value="ECO:0007669"/>
    <property type="project" value="InterPro"/>
</dbReference>
<keyword evidence="4 7" id="KW-0479">Metal-binding</keyword>
<feature type="binding site" evidence="7">
    <location>
        <position position="211"/>
    </location>
    <ligand>
        <name>Mg(2+)</name>
        <dbReference type="ChEBI" id="CHEBI:18420"/>
        <label>1</label>
        <note>catalytic</note>
    </ligand>
</feature>
<dbReference type="PRINTS" id="PR00377">
    <property type="entry name" value="IMPHPHTASES"/>
</dbReference>
<comment type="cofactor">
    <cofactor evidence="2 7">
        <name>Mg(2+)</name>
        <dbReference type="ChEBI" id="CHEBI:18420"/>
    </cofactor>
</comment>
<dbReference type="InterPro" id="IPR020583">
    <property type="entry name" value="Inositol_monoP_metal-BS"/>
</dbReference>
<protein>
    <recommendedName>
        <fullName evidence="3">inositol-phosphate phosphatase</fullName>
        <ecNumber evidence="3">3.1.3.25</ecNumber>
    </recommendedName>
</protein>
<evidence type="ECO:0000256" key="3">
    <source>
        <dbReference type="ARBA" id="ARBA00013106"/>
    </source>
</evidence>
<evidence type="ECO:0000313" key="9">
    <source>
        <dbReference type="Proteomes" id="UP000248066"/>
    </source>
</evidence>
<sequence>MNRENRRNLYDTAVKWTKEAGLHIREKMANTYNVDTKAHQHDLVTDVDRSVEQFFRDKVKETYPDHRIMGEEGLGEDVHDLNGTVWIIDPIDGTVNFVHQGCYFAVSIGIFHDGEPVAGVVFDVMSDELFSALAGEGLWLNEQSLPRLAEKAIEESLLSFNSGWLMKDRRLEELVNQSRGIRSYGAAALEMAYVACGRIEAYISFNLAPWDVAGGYVLIREAGGTVSNFKGNPLTFLKKDTLLAANANVYTEITEILDGMDQQN</sequence>
<evidence type="ECO:0000256" key="6">
    <source>
        <dbReference type="ARBA" id="ARBA00022842"/>
    </source>
</evidence>
<evidence type="ECO:0000256" key="7">
    <source>
        <dbReference type="PIRSR" id="PIRSR600760-2"/>
    </source>
</evidence>
<evidence type="ECO:0000313" key="8">
    <source>
        <dbReference type="EMBL" id="PYZ97843.1"/>
    </source>
</evidence>
<dbReference type="GO" id="GO:0008934">
    <property type="term" value="F:inositol monophosphate 1-phosphatase activity"/>
    <property type="evidence" value="ECO:0007669"/>
    <property type="project" value="TreeGrafter"/>
</dbReference>
<comment type="catalytic activity">
    <reaction evidence="1">
        <text>a myo-inositol phosphate + H2O = myo-inositol + phosphate</text>
        <dbReference type="Rhea" id="RHEA:24056"/>
        <dbReference type="ChEBI" id="CHEBI:15377"/>
        <dbReference type="ChEBI" id="CHEBI:17268"/>
        <dbReference type="ChEBI" id="CHEBI:43474"/>
        <dbReference type="ChEBI" id="CHEBI:84139"/>
        <dbReference type="EC" id="3.1.3.25"/>
    </reaction>
</comment>
<evidence type="ECO:0000256" key="5">
    <source>
        <dbReference type="ARBA" id="ARBA00022801"/>
    </source>
</evidence>
<gene>
    <name evidence="8" type="ORF">CR205_04415</name>
</gene>
<keyword evidence="9" id="KW-1185">Reference proteome</keyword>
<dbReference type="GO" id="GO:0046872">
    <property type="term" value="F:metal ion binding"/>
    <property type="evidence" value="ECO:0007669"/>
    <property type="project" value="UniProtKB-KW"/>
</dbReference>
<dbReference type="Gene3D" id="3.40.190.80">
    <property type="match status" value="1"/>
</dbReference>
<dbReference type="Gene3D" id="3.30.540.10">
    <property type="entry name" value="Fructose-1,6-Bisphosphatase, subunit A, domain 1"/>
    <property type="match status" value="1"/>
</dbReference>
<dbReference type="OrthoDB" id="9772456at2"/>
<dbReference type="Proteomes" id="UP000248066">
    <property type="component" value="Unassembled WGS sequence"/>
</dbReference>
<dbReference type="PANTHER" id="PTHR20854">
    <property type="entry name" value="INOSITOL MONOPHOSPHATASE"/>
    <property type="match status" value="1"/>
</dbReference>
<feature type="binding site" evidence="7">
    <location>
        <position position="71"/>
    </location>
    <ligand>
        <name>Mg(2+)</name>
        <dbReference type="ChEBI" id="CHEBI:18420"/>
        <label>1</label>
        <note>catalytic</note>
    </ligand>
</feature>
<reference evidence="8 9" key="1">
    <citation type="submission" date="2017-10" db="EMBL/GenBank/DDBJ databases">
        <title>Bacillus sp. nov., a halophilic bacterium isolated from a Yangshapao Lake.</title>
        <authorList>
            <person name="Wang H."/>
        </authorList>
    </citation>
    <scope>NUCLEOTIDE SEQUENCE [LARGE SCALE GENOMIC DNA]</scope>
    <source>
        <strain evidence="8 9">YSP-3</strain>
    </source>
</reference>
<keyword evidence="5" id="KW-0378">Hydrolase</keyword>
<accession>A0A2W0H7K0</accession>
<feature type="binding site" evidence="7">
    <location>
        <position position="89"/>
    </location>
    <ligand>
        <name>Mg(2+)</name>
        <dbReference type="ChEBI" id="CHEBI:18420"/>
        <label>1</label>
        <note>catalytic</note>
    </ligand>
</feature>
<dbReference type="RefSeq" id="WP_110517334.1">
    <property type="nucleotide sequence ID" value="NZ_PDOF01000001.1"/>
</dbReference>
<dbReference type="EC" id="3.1.3.25" evidence="3"/>
<dbReference type="AlphaFoldDB" id="A0A2W0H7K0"/>
<feature type="binding site" evidence="7">
    <location>
        <position position="91"/>
    </location>
    <ligand>
        <name>Mg(2+)</name>
        <dbReference type="ChEBI" id="CHEBI:18420"/>
        <label>1</label>
        <note>catalytic</note>
    </ligand>
</feature>
<dbReference type="PANTHER" id="PTHR20854:SF4">
    <property type="entry name" value="INOSITOL-1-MONOPHOSPHATASE-RELATED"/>
    <property type="match status" value="1"/>
</dbReference>
<feature type="binding site" evidence="7">
    <location>
        <position position="92"/>
    </location>
    <ligand>
        <name>Mg(2+)</name>
        <dbReference type="ChEBI" id="CHEBI:18420"/>
        <label>1</label>
        <note>catalytic</note>
    </ligand>
</feature>
<evidence type="ECO:0000256" key="4">
    <source>
        <dbReference type="ARBA" id="ARBA00022723"/>
    </source>
</evidence>
<dbReference type="PROSITE" id="PS00629">
    <property type="entry name" value="IMP_1"/>
    <property type="match status" value="1"/>
</dbReference>
<dbReference type="InterPro" id="IPR000760">
    <property type="entry name" value="Inositol_monophosphatase-like"/>
</dbReference>
<dbReference type="Pfam" id="PF00459">
    <property type="entry name" value="Inositol_P"/>
    <property type="match status" value="1"/>
</dbReference>
<dbReference type="GO" id="GO:0007165">
    <property type="term" value="P:signal transduction"/>
    <property type="evidence" value="ECO:0007669"/>
    <property type="project" value="TreeGrafter"/>
</dbReference>
<organism evidence="8 9">
    <name type="scientific">Alteribacter lacisalsi</name>
    <dbReference type="NCBI Taxonomy" id="2045244"/>
    <lineage>
        <taxon>Bacteria</taxon>
        <taxon>Bacillati</taxon>
        <taxon>Bacillota</taxon>
        <taxon>Bacilli</taxon>
        <taxon>Bacillales</taxon>
        <taxon>Bacillaceae</taxon>
        <taxon>Alteribacter</taxon>
    </lineage>
</organism>
<dbReference type="InterPro" id="IPR020550">
    <property type="entry name" value="Inositol_monophosphatase_CS"/>
</dbReference>
<dbReference type="FunFam" id="3.30.540.10:FF:000003">
    <property type="entry name" value="Inositol-1-monophosphatase"/>
    <property type="match status" value="1"/>
</dbReference>
<evidence type="ECO:0000256" key="1">
    <source>
        <dbReference type="ARBA" id="ARBA00001033"/>
    </source>
</evidence>
<name>A0A2W0H7K0_9BACI</name>
<dbReference type="GO" id="GO:0006020">
    <property type="term" value="P:inositol metabolic process"/>
    <property type="evidence" value="ECO:0007669"/>
    <property type="project" value="TreeGrafter"/>
</dbReference>